<dbReference type="HOGENOM" id="CLU_2595114_0_0_1"/>
<protein>
    <submittedName>
        <fullName evidence="1">Uncharacterized protein</fullName>
    </submittedName>
</protein>
<reference evidence="1" key="3">
    <citation type="submission" date="2015-02" db="UniProtKB">
        <authorList>
            <consortium name="EnsemblProtists"/>
        </authorList>
    </citation>
    <scope>IDENTIFICATION</scope>
    <source>
        <strain evidence="1">DAOM BR144</strain>
    </source>
</reference>
<dbReference type="AlphaFoldDB" id="K3WJP2"/>
<name>K3WJP2_GLOUD</name>
<dbReference type="EnsemblProtists" id="PYU1_T005184">
    <property type="protein sequence ID" value="PYU1_T005184"/>
    <property type="gene ID" value="PYU1_G005173"/>
</dbReference>
<dbReference type="VEuPathDB" id="FungiDB:PYU1_G005173"/>
<reference evidence="2" key="2">
    <citation type="submission" date="2010-04" db="EMBL/GenBank/DDBJ databases">
        <authorList>
            <person name="Buell R."/>
            <person name="Hamilton J."/>
            <person name="Hostetler J."/>
        </authorList>
    </citation>
    <scope>NUCLEOTIDE SEQUENCE [LARGE SCALE GENOMIC DNA]</scope>
    <source>
        <strain evidence="2">DAOM:BR144</strain>
    </source>
</reference>
<reference evidence="2" key="1">
    <citation type="journal article" date="2010" name="Genome Biol.">
        <title>Genome sequence of the necrotrophic plant pathogen Pythium ultimum reveals original pathogenicity mechanisms and effector repertoire.</title>
        <authorList>
            <person name="Levesque C.A."/>
            <person name="Brouwer H."/>
            <person name="Cano L."/>
            <person name="Hamilton J.P."/>
            <person name="Holt C."/>
            <person name="Huitema E."/>
            <person name="Raffaele S."/>
            <person name="Robideau G.P."/>
            <person name="Thines M."/>
            <person name="Win J."/>
            <person name="Zerillo M.M."/>
            <person name="Beakes G.W."/>
            <person name="Boore J.L."/>
            <person name="Busam D."/>
            <person name="Dumas B."/>
            <person name="Ferriera S."/>
            <person name="Fuerstenberg S.I."/>
            <person name="Gachon C.M."/>
            <person name="Gaulin E."/>
            <person name="Govers F."/>
            <person name="Grenville-Briggs L."/>
            <person name="Horner N."/>
            <person name="Hostetler J."/>
            <person name="Jiang R.H."/>
            <person name="Johnson J."/>
            <person name="Krajaejun T."/>
            <person name="Lin H."/>
            <person name="Meijer H.J."/>
            <person name="Moore B."/>
            <person name="Morris P."/>
            <person name="Phuntmart V."/>
            <person name="Puiu D."/>
            <person name="Shetty J."/>
            <person name="Stajich J.E."/>
            <person name="Tripathy S."/>
            <person name="Wawra S."/>
            <person name="van West P."/>
            <person name="Whitty B.R."/>
            <person name="Coutinho P.M."/>
            <person name="Henrissat B."/>
            <person name="Martin F."/>
            <person name="Thomas P.D."/>
            <person name="Tyler B.M."/>
            <person name="De Vries R.P."/>
            <person name="Kamoun S."/>
            <person name="Yandell M."/>
            <person name="Tisserat N."/>
            <person name="Buell C.R."/>
        </authorList>
    </citation>
    <scope>NUCLEOTIDE SEQUENCE</scope>
    <source>
        <strain evidence="2">DAOM:BR144</strain>
    </source>
</reference>
<accession>K3WJP2</accession>
<sequence>MVSARPAQKAIIARRQVKLQYDVKMEHTRHPDPQGALNVFLVSVALIQFHVLNGIIQELQAQPVLHAHPDTTSQCRVPVY</sequence>
<keyword evidence="2" id="KW-1185">Reference proteome</keyword>
<organism evidence="1 2">
    <name type="scientific">Globisporangium ultimum (strain ATCC 200006 / CBS 805.95 / DAOM BR144)</name>
    <name type="common">Pythium ultimum</name>
    <dbReference type="NCBI Taxonomy" id="431595"/>
    <lineage>
        <taxon>Eukaryota</taxon>
        <taxon>Sar</taxon>
        <taxon>Stramenopiles</taxon>
        <taxon>Oomycota</taxon>
        <taxon>Peronosporomycetes</taxon>
        <taxon>Pythiales</taxon>
        <taxon>Pythiaceae</taxon>
        <taxon>Globisporangium</taxon>
    </lineage>
</organism>
<dbReference type="EMBL" id="GL376633">
    <property type="status" value="NOT_ANNOTATED_CDS"/>
    <property type="molecule type" value="Genomic_DNA"/>
</dbReference>
<proteinExistence type="predicted"/>
<dbReference type="InParanoid" id="K3WJP2"/>
<evidence type="ECO:0000313" key="1">
    <source>
        <dbReference type="EnsemblProtists" id="PYU1_T005184"/>
    </source>
</evidence>
<evidence type="ECO:0000313" key="2">
    <source>
        <dbReference type="Proteomes" id="UP000019132"/>
    </source>
</evidence>
<dbReference type="Proteomes" id="UP000019132">
    <property type="component" value="Unassembled WGS sequence"/>
</dbReference>